<proteinExistence type="predicted"/>
<keyword evidence="1" id="KW-0472">Membrane</keyword>
<dbReference type="Proteomes" id="UP001232148">
    <property type="component" value="Unassembled WGS sequence"/>
</dbReference>
<evidence type="ECO:0000313" key="3">
    <source>
        <dbReference type="Proteomes" id="UP001232148"/>
    </source>
</evidence>
<name>A0AAD9M619_9PEZI</name>
<feature type="transmembrane region" description="Helical" evidence="1">
    <location>
        <begin position="12"/>
        <end position="36"/>
    </location>
</feature>
<evidence type="ECO:0000256" key="1">
    <source>
        <dbReference type="SAM" id="Phobius"/>
    </source>
</evidence>
<sequence length="425" mass="47559">MPRISIPHRYRSARTVLIVFSALTALTLHLFGYSYWPSWIDNARSQSCVVPEPADLAPGSRRPRIALVETSGTHDEVAAAVVYAFGSQSHVDLSYFSSRQRFGIGRILDGFELASHYGKVQSLYAFTQAARQCPPPDIVVSITCELDLASIWTAAALRHLVGNGVTQLFCVIHHGDRWNLEYGPNAELAQQWAASGKVNFLGLSEHTVNYLINDTRKSWDHEITAYAFPPVFPVDQGPLRDDISLVMQGNYDPTKRDYEAIFEGLSDAISRARKPPEPRDVSLHLVGHGIQKPDVPDELKVSVVFDTGKSYLDFYMLLSQAFAVIPAFATDNYYTVKASSTIPAALIASAPLVASEELLSKYTYVNPDSVWLSKTGEHEIETVQRIINDWDEFLKKRALTRIRTTEILAQNRANVKTWIKEMLKD</sequence>
<gene>
    <name evidence="2" type="ORF">LX32DRAFT_638795</name>
</gene>
<protein>
    <submittedName>
        <fullName evidence="2">Uncharacterized protein</fullName>
    </submittedName>
</protein>
<organism evidence="2 3">
    <name type="scientific">Colletotrichum zoysiae</name>
    <dbReference type="NCBI Taxonomy" id="1216348"/>
    <lineage>
        <taxon>Eukaryota</taxon>
        <taxon>Fungi</taxon>
        <taxon>Dikarya</taxon>
        <taxon>Ascomycota</taxon>
        <taxon>Pezizomycotina</taxon>
        <taxon>Sordariomycetes</taxon>
        <taxon>Hypocreomycetidae</taxon>
        <taxon>Glomerellales</taxon>
        <taxon>Glomerellaceae</taxon>
        <taxon>Colletotrichum</taxon>
        <taxon>Colletotrichum graminicola species complex</taxon>
    </lineage>
</organism>
<dbReference type="EMBL" id="MU842859">
    <property type="protein sequence ID" value="KAK2029833.1"/>
    <property type="molecule type" value="Genomic_DNA"/>
</dbReference>
<dbReference type="AlphaFoldDB" id="A0AAD9M619"/>
<keyword evidence="1" id="KW-0812">Transmembrane</keyword>
<keyword evidence="1" id="KW-1133">Transmembrane helix</keyword>
<comment type="caution">
    <text evidence="2">The sequence shown here is derived from an EMBL/GenBank/DDBJ whole genome shotgun (WGS) entry which is preliminary data.</text>
</comment>
<reference evidence="2" key="1">
    <citation type="submission" date="2021-06" db="EMBL/GenBank/DDBJ databases">
        <title>Comparative genomics, transcriptomics and evolutionary studies reveal genomic signatures of adaptation to plant cell wall in hemibiotrophic fungi.</title>
        <authorList>
            <consortium name="DOE Joint Genome Institute"/>
            <person name="Baroncelli R."/>
            <person name="Diaz J.F."/>
            <person name="Benocci T."/>
            <person name="Peng M."/>
            <person name="Battaglia E."/>
            <person name="Haridas S."/>
            <person name="Andreopoulos W."/>
            <person name="Labutti K."/>
            <person name="Pangilinan J."/>
            <person name="Floch G.L."/>
            <person name="Makela M.R."/>
            <person name="Henrissat B."/>
            <person name="Grigoriev I.V."/>
            <person name="Crouch J.A."/>
            <person name="De Vries R.P."/>
            <person name="Sukno S.A."/>
            <person name="Thon M.R."/>
        </authorList>
    </citation>
    <scope>NUCLEOTIDE SEQUENCE</scope>
    <source>
        <strain evidence="2">MAFF235873</strain>
    </source>
</reference>
<keyword evidence="3" id="KW-1185">Reference proteome</keyword>
<evidence type="ECO:0000313" key="2">
    <source>
        <dbReference type="EMBL" id="KAK2029833.1"/>
    </source>
</evidence>
<accession>A0AAD9M619</accession>